<dbReference type="GO" id="GO:0055129">
    <property type="term" value="P:L-proline biosynthetic process"/>
    <property type="evidence" value="ECO:0007669"/>
    <property type="project" value="TreeGrafter"/>
</dbReference>
<reference evidence="6" key="1">
    <citation type="submission" date="2020-05" db="EMBL/GenBank/DDBJ databases">
        <authorList>
            <person name="Chiriac C."/>
            <person name="Salcher M."/>
            <person name="Ghai R."/>
            <person name="Kavagutti S V."/>
        </authorList>
    </citation>
    <scope>NUCLEOTIDE SEQUENCE</scope>
</reference>
<dbReference type="Pfam" id="PF14748">
    <property type="entry name" value="P5CR_dimer"/>
    <property type="match status" value="1"/>
</dbReference>
<proteinExistence type="inferred from homology"/>
<dbReference type="PROSITE" id="PS00521">
    <property type="entry name" value="P5CR"/>
    <property type="match status" value="1"/>
</dbReference>
<dbReference type="PANTHER" id="PTHR11645:SF0">
    <property type="entry name" value="PYRROLINE-5-CARBOXYLATE REDUCTASE 3"/>
    <property type="match status" value="1"/>
</dbReference>
<evidence type="ECO:0000256" key="3">
    <source>
        <dbReference type="ARBA" id="ARBA00023002"/>
    </source>
</evidence>
<dbReference type="HAMAP" id="MF_01925">
    <property type="entry name" value="P5C_reductase"/>
    <property type="match status" value="1"/>
</dbReference>
<dbReference type="Gene3D" id="3.40.50.720">
    <property type="entry name" value="NAD(P)-binding Rossmann-like Domain"/>
    <property type="match status" value="1"/>
</dbReference>
<sequence>MTAIAIVGGGMLGETILAGLIRSGVSADDLVVVERRAERVVELRERHGVAVGSSADAVAAADTVFLVVKPQDMSAVLVDLAPHLRPDALVISLAAGITVDFIEARLAEGTPVVRVMPNTPAQVGQCMAVVSPGNNSDESHLGRAEALMGSVGRVVRQPEALMDAVTAVSGSGPAYVFFVVESMIDAGVELGLSPEIATELVVQTVLGAATMLHETGEHPSVLRRQVTSPGGTTAAALRQFEELDVHGAFVRAMTAARDRSIELAAGG</sequence>
<protein>
    <submittedName>
        <fullName evidence="6">Unannotated protein</fullName>
    </submittedName>
</protein>
<dbReference type="SUPFAM" id="SSF51735">
    <property type="entry name" value="NAD(P)-binding Rossmann-fold domains"/>
    <property type="match status" value="1"/>
</dbReference>
<dbReference type="NCBIfam" id="TIGR00112">
    <property type="entry name" value="proC"/>
    <property type="match status" value="1"/>
</dbReference>
<comment type="similarity">
    <text evidence="1">Belongs to the pyrroline-5-carboxylate reductase family.</text>
</comment>
<dbReference type="AlphaFoldDB" id="A0A6J7JAW8"/>
<evidence type="ECO:0000313" key="6">
    <source>
        <dbReference type="EMBL" id="CAB4939482.1"/>
    </source>
</evidence>
<dbReference type="InterPro" id="IPR029036">
    <property type="entry name" value="P5CR_dimer"/>
</dbReference>
<dbReference type="PIRSF" id="PIRSF000193">
    <property type="entry name" value="Pyrrol-5-carb_rd"/>
    <property type="match status" value="1"/>
</dbReference>
<evidence type="ECO:0000256" key="2">
    <source>
        <dbReference type="ARBA" id="ARBA00022857"/>
    </source>
</evidence>
<dbReference type="InterPro" id="IPR028939">
    <property type="entry name" value="P5C_Rdtase_cat_N"/>
</dbReference>
<evidence type="ECO:0000256" key="1">
    <source>
        <dbReference type="ARBA" id="ARBA00005525"/>
    </source>
</evidence>
<organism evidence="6">
    <name type="scientific">freshwater metagenome</name>
    <dbReference type="NCBI Taxonomy" id="449393"/>
    <lineage>
        <taxon>unclassified sequences</taxon>
        <taxon>metagenomes</taxon>
        <taxon>ecological metagenomes</taxon>
    </lineage>
</organism>
<evidence type="ECO:0000259" key="4">
    <source>
        <dbReference type="Pfam" id="PF03807"/>
    </source>
</evidence>
<evidence type="ECO:0000259" key="5">
    <source>
        <dbReference type="Pfam" id="PF14748"/>
    </source>
</evidence>
<feature type="domain" description="Pyrroline-5-carboxylate reductase dimerisation" evidence="5">
    <location>
        <begin position="159"/>
        <end position="263"/>
    </location>
</feature>
<feature type="domain" description="Pyrroline-5-carboxylate reductase catalytic N-terminal" evidence="4">
    <location>
        <begin position="4"/>
        <end position="96"/>
    </location>
</feature>
<dbReference type="InterPro" id="IPR000304">
    <property type="entry name" value="Pyrroline-COOH_reductase"/>
</dbReference>
<dbReference type="Gene3D" id="1.10.3730.10">
    <property type="entry name" value="ProC C-terminal domain-like"/>
    <property type="match status" value="1"/>
</dbReference>
<keyword evidence="3" id="KW-0560">Oxidoreductase</keyword>
<keyword evidence="2" id="KW-0521">NADP</keyword>
<name>A0A6J7JAW8_9ZZZZ</name>
<dbReference type="SUPFAM" id="SSF48179">
    <property type="entry name" value="6-phosphogluconate dehydrogenase C-terminal domain-like"/>
    <property type="match status" value="1"/>
</dbReference>
<dbReference type="PANTHER" id="PTHR11645">
    <property type="entry name" value="PYRROLINE-5-CARBOXYLATE REDUCTASE"/>
    <property type="match status" value="1"/>
</dbReference>
<dbReference type="GO" id="GO:0004735">
    <property type="term" value="F:pyrroline-5-carboxylate reductase activity"/>
    <property type="evidence" value="ECO:0007669"/>
    <property type="project" value="InterPro"/>
</dbReference>
<evidence type="ECO:0000313" key="7">
    <source>
        <dbReference type="EMBL" id="CAB5013538.1"/>
    </source>
</evidence>
<dbReference type="Pfam" id="PF03807">
    <property type="entry name" value="F420_oxidored"/>
    <property type="match status" value="1"/>
</dbReference>
<dbReference type="InterPro" id="IPR053790">
    <property type="entry name" value="P5CR-like_CS"/>
</dbReference>
<accession>A0A6J7JAW8</accession>
<dbReference type="EMBL" id="CAFBOZ010000200">
    <property type="protein sequence ID" value="CAB5013538.1"/>
    <property type="molecule type" value="Genomic_DNA"/>
</dbReference>
<dbReference type="InterPro" id="IPR036291">
    <property type="entry name" value="NAD(P)-bd_dom_sf"/>
</dbReference>
<dbReference type="InterPro" id="IPR008927">
    <property type="entry name" value="6-PGluconate_DH-like_C_sf"/>
</dbReference>
<dbReference type="FunFam" id="1.10.3730.10:FF:000001">
    <property type="entry name" value="Pyrroline-5-carboxylate reductase"/>
    <property type="match status" value="1"/>
</dbReference>
<gene>
    <name evidence="6" type="ORF">UFOPK3773_00763</name>
    <name evidence="7" type="ORF">UFOPK3992_01342</name>
</gene>
<dbReference type="EMBL" id="CAFBNF010000063">
    <property type="protein sequence ID" value="CAB4939482.1"/>
    <property type="molecule type" value="Genomic_DNA"/>
</dbReference>